<gene>
    <name evidence="2" type="ORF">HNR07_002273</name>
</gene>
<evidence type="ECO:0000259" key="1">
    <source>
        <dbReference type="Pfam" id="PF17885"/>
    </source>
</evidence>
<dbReference type="RefSeq" id="WP_184364791.1">
    <property type="nucleotide sequence ID" value="NZ_BAAAKM010000045.1"/>
</dbReference>
<dbReference type="Pfam" id="PF17885">
    <property type="entry name" value="Smoa_sbd"/>
    <property type="match status" value="1"/>
</dbReference>
<dbReference type="EMBL" id="JACHDO010000001">
    <property type="protein sequence ID" value="MBB5491136.1"/>
    <property type="molecule type" value="Genomic_DNA"/>
</dbReference>
<comment type="caution">
    <text evidence="2">The sequence shown here is derived from an EMBL/GenBank/DDBJ whole genome shotgun (WGS) entry which is preliminary data.</text>
</comment>
<organism evidence="2 3">
    <name type="scientific">Nocardiopsis metallicus</name>
    <dbReference type="NCBI Taxonomy" id="179819"/>
    <lineage>
        <taxon>Bacteria</taxon>
        <taxon>Bacillati</taxon>
        <taxon>Actinomycetota</taxon>
        <taxon>Actinomycetes</taxon>
        <taxon>Streptosporangiales</taxon>
        <taxon>Nocardiopsidaceae</taxon>
        <taxon>Nocardiopsis</taxon>
    </lineage>
</organism>
<evidence type="ECO:0000313" key="3">
    <source>
        <dbReference type="Proteomes" id="UP000579647"/>
    </source>
</evidence>
<keyword evidence="3" id="KW-1185">Reference proteome</keyword>
<evidence type="ECO:0000313" key="2">
    <source>
        <dbReference type="EMBL" id="MBB5491136.1"/>
    </source>
</evidence>
<proteinExistence type="predicted"/>
<dbReference type="Proteomes" id="UP000579647">
    <property type="component" value="Unassembled WGS sequence"/>
</dbReference>
<protein>
    <submittedName>
        <fullName evidence="2">2-polyprenyl-6-methoxyphenol hydroxylase-like FAD-dependent oxidoreductase</fullName>
    </submittedName>
</protein>
<feature type="domain" description="Styrene monooxygenase StyA putative substrate binding" evidence="1">
    <location>
        <begin position="148"/>
        <end position="256"/>
    </location>
</feature>
<dbReference type="AlphaFoldDB" id="A0A840WI26"/>
<dbReference type="InterPro" id="IPR041654">
    <property type="entry name" value="StyA_sbd"/>
</dbReference>
<name>A0A840WI26_9ACTN</name>
<accession>A0A840WI26</accession>
<reference evidence="2 3" key="1">
    <citation type="submission" date="2020-08" db="EMBL/GenBank/DDBJ databases">
        <title>Sequencing the genomes of 1000 actinobacteria strains.</title>
        <authorList>
            <person name="Klenk H.-P."/>
        </authorList>
    </citation>
    <scope>NUCLEOTIDE SEQUENCE [LARGE SCALE GENOMIC DNA]</scope>
    <source>
        <strain evidence="2 3">DSM 44598</strain>
    </source>
</reference>
<dbReference type="InterPro" id="IPR036188">
    <property type="entry name" value="FAD/NAD-bd_sf"/>
</dbReference>
<sequence length="421" mass="45472">MRKILVVGAGQSGLQLALGLLAEDYDVTLVNPQGPEEIRTGRVLSTQCLFGPALRRERRHGLDLWGDRAPRITGVGVRVAGQGGGAAPDLDWVGRLDEPARSVDQRLKLAAWLELFVRGGGRVLRRRVAAGELAELGAGHDLVIVAAGRGELSELFPRGEGRSPFREPQRALSLAYVTGAEPPPGGGVLGRTVVPGAGELFTLPTLSLNGVCQALMVEAVPGGPLDRPLGRGATGEDVLAGLLDVLRVHAPWEYERFSRARLADPMAALYGGYTPVVRQPVARLADGTLVLGMADSVVSNDPVTAQGANMASLCADVYRRAVVDHGGRPFDEAFMRAAFAAYWRHARQVTAWSRVMLSGPHHVWELYRLAERHQPTADRFANSFSEPIGLIDWFLHPERAIEYADAVRRTLPTRSSHVPIS</sequence>
<dbReference type="SUPFAM" id="SSF51905">
    <property type="entry name" value="FAD/NAD(P)-binding domain"/>
    <property type="match status" value="1"/>
</dbReference>
<dbReference type="Gene3D" id="3.50.50.60">
    <property type="entry name" value="FAD/NAD(P)-binding domain"/>
    <property type="match status" value="3"/>
</dbReference>